<reference evidence="3" key="3">
    <citation type="submission" date="2021-09" db="EMBL/GenBank/DDBJ databases">
        <authorList>
            <person name="Gilroy R."/>
        </authorList>
    </citation>
    <scope>NUCLEOTIDE SEQUENCE</scope>
    <source>
        <strain evidence="3">USAMLcec12-2067</strain>
    </source>
</reference>
<gene>
    <name evidence="4" type="ORF">C2L80_12175</name>
    <name evidence="3" type="ORF">K8V16_07500</name>
</gene>
<dbReference type="GO" id="GO:0000156">
    <property type="term" value="F:phosphorelay response regulator activity"/>
    <property type="evidence" value="ECO:0007669"/>
    <property type="project" value="InterPro"/>
</dbReference>
<feature type="compositionally biased region" description="Basic and acidic residues" evidence="1">
    <location>
        <begin position="309"/>
        <end position="331"/>
    </location>
</feature>
<dbReference type="InterPro" id="IPR007492">
    <property type="entry name" value="LytTR_DNA-bd_dom"/>
</dbReference>
<evidence type="ECO:0000259" key="2">
    <source>
        <dbReference type="PROSITE" id="PS50930"/>
    </source>
</evidence>
<sequence>MTEYASADKLLADLGESAHIECGRETSIKLARAVRRRFATRRCAFALEADAGCPRDTVTSHLRFFSQLAGGAVHHEDAVAHFGLRGIARAKLRDLPASQAALVRLARASLFQPEVCLIERPLSDLDAEGRASALAWMSEAEERGCRFVTTLQPLREALLMPGIALWCEDGRFIEVAHDEDDSTAPPDGAFDEVRVCKIPAKADAATLLFDPREIDFIESANKQNHVSVRGSLYPTPLTMDELDDELSRFGFFRCHRSYIVNAQRVAKVERYTRNSFNLTLNDANRTSLPLSKGRAQELHERLGLTREARAAHATSEAREAHTARTAQDGRADSAACGGAEGTAAAQAAPEGASAPTSRPDRTRAASPTGEEDPKARTARDDRSREARGDRGGRAGEARPTRRAARTEGGPR</sequence>
<dbReference type="RefSeq" id="WP_103263295.1">
    <property type="nucleotide sequence ID" value="NZ_PPEL01000104.1"/>
</dbReference>
<feature type="region of interest" description="Disordered" evidence="1">
    <location>
        <begin position="309"/>
        <end position="411"/>
    </location>
</feature>
<dbReference type="PROSITE" id="PS50930">
    <property type="entry name" value="HTH_LYTTR"/>
    <property type="match status" value="1"/>
</dbReference>
<name>A0A2K2U254_9ACTN</name>
<evidence type="ECO:0000313" key="4">
    <source>
        <dbReference type="EMBL" id="PNV64395.1"/>
    </source>
</evidence>
<dbReference type="SUPFAM" id="SSF52540">
    <property type="entry name" value="P-loop containing nucleoside triphosphate hydrolases"/>
    <property type="match status" value="1"/>
</dbReference>
<evidence type="ECO:0000313" key="5">
    <source>
        <dbReference type="Proteomes" id="UP000236488"/>
    </source>
</evidence>
<evidence type="ECO:0000256" key="1">
    <source>
        <dbReference type="SAM" id="MobiDB-lite"/>
    </source>
</evidence>
<dbReference type="Proteomes" id="UP000236488">
    <property type="component" value="Unassembled WGS sequence"/>
</dbReference>
<dbReference type="Proteomes" id="UP000789325">
    <property type="component" value="Unassembled WGS sequence"/>
</dbReference>
<dbReference type="InterPro" id="IPR046947">
    <property type="entry name" value="LytR-like"/>
</dbReference>
<dbReference type="Gene3D" id="2.40.50.1020">
    <property type="entry name" value="LytTr DNA-binding domain"/>
    <property type="match status" value="1"/>
</dbReference>
<dbReference type="Pfam" id="PF04397">
    <property type="entry name" value="LytTR"/>
    <property type="match status" value="1"/>
</dbReference>
<protein>
    <submittedName>
        <fullName evidence="4">LytR family transcriptional regulator</fullName>
    </submittedName>
    <submittedName>
        <fullName evidence="3">LytTR family transcriptional regulator DNA-binding domain-containing protein</fullName>
    </submittedName>
</protein>
<feature type="domain" description="HTH LytTR-type" evidence="2">
    <location>
        <begin position="198"/>
        <end position="304"/>
    </location>
</feature>
<dbReference type="PANTHER" id="PTHR37299">
    <property type="entry name" value="TRANSCRIPTIONAL REGULATOR-RELATED"/>
    <property type="match status" value="1"/>
</dbReference>
<keyword evidence="5" id="KW-1185">Reference proteome</keyword>
<dbReference type="InterPro" id="IPR027417">
    <property type="entry name" value="P-loop_NTPase"/>
</dbReference>
<dbReference type="Gene3D" id="3.40.50.300">
    <property type="entry name" value="P-loop containing nucleotide triphosphate hydrolases"/>
    <property type="match status" value="1"/>
</dbReference>
<dbReference type="PANTHER" id="PTHR37299:SF1">
    <property type="entry name" value="STAGE 0 SPORULATION PROTEIN A HOMOLOG"/>
    <property type="match status" value="1"/>
</dbReference>
<feature type="compositionally biased region" description="Low complexity" evidence="1">
    <location>
        <begin position="333"/>
        <end position="356"/>
    </location>
</feature>
<reference evidence="4 5" key="1">
    <citation type="journal article" date="2018" name="Int. J. Syst. Evol. Microbiol.">
        <title>Rubneribacter badeniensis gen. nov., sp. nov. and Enteroscipio rubneri gen. nov., sp. nov., new members of the Eggerthellaceae isolated from human faeces.</title>
        <authorList>
            <person name="Danylec N."/>
            <person name="Gobl A."/>
            <person name="Stoll D.A."/>
            <person name="Hetzer B."/>
            <person name="Kulling S.E."/>
            <person name="Huch M."/>
        </authorList>
    </citation>
    <scope>NUCLEOTIDE SEQUENCE [LARGE SCALE GENOMIC DNA]</scope>
    <source>
        <strain evidence="4 5">ResAG-85</strain>
    </source>
</reference>
<feature type="compositionally biased region" description="Basic and acidic residues" evidence="1">
    <location>
        <begin position="371"/>
        <end position="411"/>
    </location>
</feature>
<comment type="caution">
    <text evidence="4">The sequence shown here is derived from an EMBL/GenBank/DDBJ whole genome shotgun (WGS) entry which is preliminary data.</text>
</comment>
<keyword evidence="3" id="KW-0238">DNA-binding</keyword>
<dbReference type="EMBL" id="DYZL01000161">
    <property type="protein sequence ID" value="HJH43627.1"/>
    <property type="molecule type" value="Genomic_DNA"/>
</dbReference>
<dbReference type="SMART" id="SM00850">
    <property type="entry name" value="LytTR"/>
    <property type="match status" value="1"/>
</dbReference>
<dbReference type="GO" id="GO:0003677">
    <property type="term" value="F:DNA binding"/>
    <property type="evidence" value="ECO:0007669"/>
    <property type="project" value="UniProtKB-KW"/>
</dbReference>
<reference evidence="3" key="2">
    <citation type="journal article" date="2021" name="PeerJ">
        <title>Extensive microbial diversity within the chicken gut microbiome revealed by metagenomics and culture.</title>
        <authorList>
            <person name="Gilroy R."/>
            <person name="Ravi A."/>
            <person name="Getino M."/>
            <person name="Pursley I."/>
            <person name="Horton D.L."/>
            <person name="Alikhan N.F."/>
            <person name="Baker D."/>
            <person name="Gharbi K."/>
            <person name="Hall N."/>
            <person name="Watson M."/>
            <person name="Adriaenssens E.M."/>
            <person name="Foster-Nyarko E."/>
            <person name="Jarju S."/>
            <person name="Secka A."/>
            <person name="Antonio M."/>
            <person name="Oren A."/>
            <person name="Chaudhuri R.R."/>
            <person name="La Ragione R."/>
            <person name="Hildebrand F."/>
            <person name="Pallen M.J."/>
        </authorList>
    </citation>
    <scope>NUCLEOTIDE SEQUENCE</scope>
    <source>
        <strain evidence="3">USAMLcec12-2067</strain>
    </source>
</reference>
<evidence type="ECO:0000313" key="3">
    <source>
        <dbReference type="EMBL" id="HJH43627.1"/>
    </source>
</evidence>
<proteinExistence type="predicted"/>
<dbReference type="AlphaFoldDB" id="A0A2K2U254"/>
<dbReference type="EMBL" id="PPEL01000104">
    <property type="protein sequence ID" value="PNV64395.1"/>
    <property type="molecule type" value="Genomic_DNA"/>
</dbReference>
<accession>A0A2K2U254</accession>
<organism evidence="4 5">
    <name type="scientific">Rubneribacter badeniensis</name>
    <dbReference type="NCBI Taxonomy" id="2070688"/>
    <lineage>
        <taxon>Bacteria</taxon>
        <taxon>Bacillati</taxon>
        <taxon>Actinomycetota</taxon>
        <taxon>Coriobacteriia</taxon>
        <taxon>Eggerthellales</taxon>
        <taxon>Eggerthellaceae</taxon>
        <taxon>Rubneribacter</taxon>
    </lineage>
</organism>